<feature type="region of interest" description="Disordered" evidence="5">
    <location>
        <begin position="566"/>
        <end position="622"/>
    </location>
</feature>
<evidence type="ECO:0008006" key="10">
    <source>
        <dbReference type="Google" id="ProtNLM"/>
    </source>
</evidence>
<dbReference type="InterPro" id="IPR005113">
    <property type="entry name" value="uDENN_dom"/>
</dbReference>
<protein>
    <recommendedName>
        <fullName evidence="10">DENN/MADD domain containing 5B</fullName>
    </recommendedName>
</protein>
<dbReference type="GO" id="GO:0016020">
    <property type="term" value="C:membrane"/>
    <property type="evidence" value="ECO:0007669"/>
    <property type="project" value="UniProtKB-SubCell"/>
</dbReference>
<dbReference type="InterPro" id="IPR043153">
    <property type="entry name" value="DENN_C"/>
</dbReference>
<feature type="domain" description="UDENN" evidence="6">
    <location>
        <begin position="3"/>
        <end position="497"/>
    </location>
</feature>
<evidence type="ECO:0000256" key="3">
    <source>
        <dbReference type="ARBA" id="ARBA00022737"/>
    </source>
</evidence>
<evidence type="ECO:0000256" key="2">
    <source>
        <dbReference type="ARBA" id="ARBA00022658"/>
    </source>
</evidence>
<sequence>MLCFCCVSEPSLEHTTFRSKVLARFPENVDGNLFDQDAVNMLCVRPGLSFRTRPLPPHFHSFLITREDFSRTYGFVLTFYEQVRSEQVSVAMETLLNGPEQRPDWRPDPRPASVRGVESAGGALYVSKALCVIAPLPFMGACRSFLWQLHRAVMSETPPPLPLESYVYNLLYEVPLPAPGRSLRFQGVYEPIVCQRPGPAELPLADFPLSEVIGLLGLDNLIQVFTCTLLEMQILLYSQDPQSLMCVSECLSSLLFPFQWQHVYGQGGGGRACLDLPQEANLCFVDIDNHSVDLPEDFPHFPLKSDLIQELMDVLQSSGVSAPESSSCPGSPRPSSSPCTPSALRRNSLEAQDRRNGNLPPNQAAILELLQKNETLERLEALTRRTGVSVARVDALRAGVKGQIAEEEKRAAILNAQLREVFAARFISMFCDYEAFVIHSCSDLETWLTARENMHNFDKASFLSEQPEPFLPFLSRFIETQMFASFIDHKIMSQWEQKEALLRVFDQRIEKKKLHQLRAPNLSSTHAPQAVEQRYQNIDHTAVLPHLLNMRIGQGRVDQGHFPRLQRDALNTPPNRWTHRGTAPPSGHRHTQAPRKTEPQLDNEQKEVQLQESRSLGKSLRQPKLSDLSPAVIAQTNWKFVEGLLKECRLKTKRLLVAKMGREAVELGHGDAMISGLEENTLVASLCDLLERIWSHGLLVKQGKSSLWSHLLHYQAREERLEQQAAQATQGTAMFSPQITRVPTVELYKSRIVFLSRVVVVRSSRIVFLSRSDVWSCSAVLTRRVDVLECSHLFCRVPQDVLICSVVFHRKLYKRYAFLRCEEEKEQFLFHLLSLNAVDYFCFTNGMAHRFVPMKKLSNSLLTSNPWVCVSGELRDSGVRPIPKNLLEMGFDCQNLGRLTTLQIGHDNAGLLAKWLVDCVLVKNEVTGHAYRSAPPRNEHAPYRFNEHNIHSIFQMDTIQFKDAVPDFSRLKNIKNSTQMYSEHPNDSPR</sequence>
<dbReference type="Pfam" id="PF03456">
    <property type="entry name" value="uDENN"/>
    <property type="match status" value="1"/>
</dbReference>
<reference evidence="8" key="2">
    <citation type="submission" date="2025-09" db="UniProtKB">
        <authorList>
            <consortium name="Ensembl"/>
        </authorList>
    </citation>
    <scope>IDENTIFICATION</scope>
</reference>
<dbReference type="InterPro" id="IPR037213">
    <property type="entry name" value="Run_dom_sf"/>
</dbReference>
<dbReference type="SUPFAM" id="SSF49723">
    <property type="entry name" value="Lipase/lipooxygenase domain (PLAT/LH2 domain)"/>
    <property type="match status" value="1"/>
</dbReference>
<dbReference type="InterPro" id="IPR004012">
    <property type="entry name" value="Run_dom"/>
</dbReference>
<dbReference type="FunFam" id="1.20.58.900:FF:000007">
    <property type="entry name" value="DENN domain-containing protein 5B"/>
    <property type="match status" value="1"/>
</dbReference>
<keyword evidence="2" id="KW-0344">Guanine-nucleotide releasing factor</keyword>
<keyword evidence="4" id="KW-0472">Membrane</keyword>
<dbReference type="Gene3D" id="2.60.60.20">
    <property type="entry name" value="PLAT/LH2 domain"/>
    <property type="match status" value="1"/>
</dbReference>
<dbReference type="SMART" id="SM00801">
    <property type="entry name" value="dDENN"/>
    <property type="match status" value="1"/>
</dbReference>
<dbReference type="GO" id="GO:0005085">
    <property type="term" value="F:guanyl-nucleotide exchange factor activity"/>
    <property type="evidence" value="ECO:0007669"/>
    <property type="project" value="UniProtKB-KW"/>
</dbReference>
<dbReference type="InterPro" id="IPR001194">
    <property type="entry name" value="cDENN_dom"/>
</dbReference>
<dbReference type="Gene3D" id="3.30.450.200">
    <property type="match status" value="1"/>
</dbReference>
<dbReference type="Gene3D" id="1.20.58.900">
    <property type="match status" value="1"/>
</dbReference>
<dbReference type="SUPFAM" id="SSF140741">
    <property type="entry name" value="RUN domain-like"/>
    <property type="match status" value="1"/>
</dbReference>
<evidence type="ECO:0000256" key="5">
    <source>
        <dbReference type="SAM" id="MobiDB-lite"/>
    </source>
</evidence>
<evidence type="ECO:0000313" key="9">
    <source>
        <dbReference type="Proteomes" id="UP000261520"/>
    </source>
</evidence>
<feature type="domain" description="RUN" evidence="7">
    <location>
        <begin position="677"/>
        <end position="848"/>
    </location>
</feature>
<dbReference type="Gene3D" id="3.40.50.11500">
    <property type="match status" value="1"/>
</dbReference>
<dbReference type="PANTHER" id="PTHR46070">
    <property type="entry name" value="PINSTRIPE, ISOFORM A"/>
    <property type="match status" value="1"/>
</dbReference>
<comment type="subcellular location">
    <subcellularLocation>
        <location evidence="1">Membrane</location>
    </subcellularLocation>
</comment>
<dbReference type="InterPro" id="IPR036392">
    <property type="entry name" value="PLAT/LH2_dom_sf"/>
</dbReference>
<dbReference type="SMART" id="SM00799">
    <property type="entry name" value="DENN"/>
    <property type="match status" value="1"/>
</dbReference>
<dbReference type="InterPro" id="IPR005112">
    <property type="entry name" value="dDENN_dom"/>
</dbReference>
<dbReference type="AlphaFoldDB" id="A0A3B3ZXU8"/>
<dbReference type="Pfam" id="PF03455">
    <property type="entry name" value="dDENN"/>
    <property type="match status" value="1"/>
</dbReference>
<reference evidence="8" key="1">
    <citation type="submission" date="2025-08" db="UniProtKB">
        <authorList>
            <consortium name="Ensembl"/>
        </authorList>
    </citation>
    <scope>IDENTIFICATION</scope>
</reference>
<evidence type="ECO:0000256" key="4">
    <source>
        <dbReference type="ARBA" id="ARBA00023136"/>
    </source>
</evidence>
<dbReference type="PROSITE" id="PS50826">
    <property type="entry name" value="RUN"/>
    <property type="match status" value="1"/>
</dbReference>
<dbReference type="PROSITE" id="PS50211">
    <property type="entry name" value="DENN"/>
    <property type="match status" value="1"/>
</dbReference>
<proteinExistence type="predicted"/>
<feature type="compositionally biased region" description="Low complexity" evidence="5">
    <location>
        <begin position="323"/>
        <end position="342"/>
    </location>
</feature>
<evidence type="ECO:0000313" key="8">
    <source>
        <dbReference type="Ensembl" id="ENSPMGP00000009345.1"/>
    </source>
</evidence>
<dbReference type="Pfam" id="PF02141">
    <property type="entry name" value="DENN"/>
    <property type="match status" value="1"/>
</dbReference>
<dbReference type="SMART" id="SM00800">
    <property type="entry name" value="uDENN"/>
    <property type="match status" value="1"/>
</dbReference>
<evidence type="ECO:0000259" key="6">
    <source>
        <dbReference type="PROSITE" id="PS50211"/>
    </source>
</evidence>
<keyword evidence="3" id="KW-0677">Repeat</keyword>
<keyword evidence="9" id="KW-1185">Reference proteome</keyword>
<feature type="compositionally biased region" description="Basic and acidic residues" evidence="5">
    <location>
        <begin position="595"/>
        <end position="609"/>
    </location>
</feature>
<dbReference type="PANTHER" id="PTHR46070:SF3">
    <property type="entry name" value="DENN DOMAIN-CONTAINING PROTEIN 5B"/>
    <property type="match status" value="1"/>
</dbReference>
<accession>A0A3B3ZXU8</accession>
<evidence type="ECO:0000259" key="7">
    <source>
        <dbReference type="PROSITE" id="PS50826"/>
    </source>
</evidence>
<organism evidence="8 9">
    <name type="scientific">Periophthalmus magnuspinnatus</name>
    <dbReference type="NCBI Taxonomy" id="409849"/>
    <lineage>
        <taxon>Eukaryota</taxon>
        <taxon>Metazoa</taxon>
        <taxon>Chordata</taxon>
        <taxon>Craniata</taxon>
        <taxon>Vertebrata</taxon>
        <taxon>Euteleostomi</taxon>
        <taxon>Actinopterygii</taxon>
        <taxon>Neopterygii</taxon>
        <taxon>Teleostei</taxon>
        <taxon>Neoteleostei</taxon>
        <taxon>Acanthomorphata</taxon>
        <taxon>Gobiaria</taxon>
        <taxon>Gobiiformes</taxon>
        <taxon>Gobioidei</taxon>
        <taxon>Gobiidae</taxon>
        <taxon>Oxudercinae</taxon>
        <taxon>Periophthalmus</taxon>
    </lineage>
</organism>
<dbReference type="InterPro" id="IPR047278">
    <property type="entry name" value="DEN5A/B"/>
</dbReference>
<dbReference type="Proteomes" id="UP000261520">
    <property type="component" value="Unplaced"/>
</dbReference>
<dbReference type="Ensembl" id="ENSPMGT00000009966.1">
    <property type="protein sequence ID" value="ENSPMGP00000009345.1"/>
    <property type="gene ID" value="ENSPMGG00000007309.1"/>
</dbReference>
<dbReference type="InterPro" id="IPR037516">
    <property type="entry name" value="Tripartite_DENN"/>
</dbReference>
<name>A0A3B3ZXU8_9GOBI</name>
<evidence type="ECO:0000256" key="1">
    <source>
        <dbReference type="ARBA" id="ARBA00004370"/>
    </source>
</evidence>
<dbReference type="GO" id="GO:0031267">
    <property type="term" value="F:small GTPase binding"/>
    <property type="evidence" value="ECO:0007669"/>
    <property type="project" value="InterPro"/>
</dbReference>
<feature type="region of interest" description="Disordered" evidence="5">
    <location>
        <begin position="319"/>
        <end position="343"/>
    </location>
</feature>